<evidence type="ECO:0000313" key="2">
    <source>
        <dbReference type="EMBL" id="KAJ8927433.1"/>
    </source>
</evidence>
<reference evidence="2" key="1">
    <citation type="journal article" date="2023" name="Insect Mol. Biol.">
        <title>Genome sequencing provides insights into the evolution of gene families encoding plant cell wall-degrading enzymes in longhorned beetles.</title>
        <authorList>
            <person name="Shin N.R."/>
            <person name="Okamura Y."/>
            <person name="Kirsch R."/>
            <person name="Pauchet Y."/>
        </authorList>
    </citation>
    <scope>NUCLEOTIDE SEQUENCE</scope>
    <source>
        <strain evidence="2">RBIC_L_NR</strain>
    </source>
</reference>
<evidence type="ECO:0000313" key="3">
    <source>
        <dbReference type="Proteomes" id="UP001162156"/>
    </source>
</evidence>
<evidence type="ECO:0008006" key="4">
    <source>
        <dbReference type="Google" id="ProtNLM"/>
    </source>
</evidence>
<name>A0AAV8WM00_9CUCU</name>
<dbReference type="AlphaFoldDB" id="A0AAV8WM00"/>
<feature type="compositionally biased region" description="Basic and acidic residues" evidence="1">
    <location>
        <begin position="85"/>
        <end position="94"/>
    </location>
</feature>
<proteinExistence type="predicted"/>
<feature type="region of interest" description="Disordered" evidence="1">
    <location>
        <begin position="57"/>
        <end position="96"/>
    </location>
</feature>
<organism evidence="2 3">
    <name type="scientific">Rhamnusium bicolor</name>
    <dbReference type="NCBI Taxonomy" id="1586634"/>
    <lineage>
        <taxon>Eukaryota</taxon>
        <taxon>Metazoa</taxon>
        <taxon>Ecdysozoa</taxon>
        <taxon>Arthropoda</taxon>
        <taxon>Hexapoda</taxon>
        <taxon>Insecta</taxon>
        <taxon>Pterygota</taxon>
        <taxon>Neoptera</taxon>
        <taxon>Endopterygota</taxon>
        <taxon>Coleoptera</taxon>
        <taxon>Polyphaga</taxon>
        <taxon>Cucujiformia</taxon>
        <taxon>Chrysomeloidea</taxon>
        <taxon>Cerambycidae</taxon>
        <taxon>Lepturinae</taxon>
        <taxon>Rhagiini</taxon>
        <taxon>Rhamnusium</taxon>
    </lineage>
</organism>
<sequence>MCDGSCENIPPGYEAVSLIEALNGPCTPRQPPSAMPDLVETPENEHAIQAAQILNRQCDHSTPSRSRGGEPSSPDYGISVLMTPRGEHENKETPKCPLLSEQKDSLKKHRPRDTVKLVNEKVEKDEVNSFC</sequence>
<gene>
    <name evidence="2" type="ORF">NQ314_020103</name>
</gene>
<accession>A0AAV8WM00</accession>
<feature type="compositionally biased region" description="Low complexity" evidence="1">
    <location>
        <begin position="61"/>
        <end position="74"/>
    </location>
</feature>
<dbReference type="Proteomes" id="UP001162156">
    <property type="component" value="Unassembled WGS sequence"/>
</dbReference>
<protein>
    <recommendedName>
        <fullName evidence="4">Prolactin receptor</fullName>
    </recommendedName>
</protein>
<evidence type="ECO:0000256" key="1">
    <source>
        <dbReference type="SAM" id="MobiDB-lite"/>
    </source>
</evidence>
<comment type="caution">
    <text evidence="2">The sequence shown here is derived from an EMBL/GenBank/DDBJ whole genome shotgun (WGS) entry which is preliminary data.</text>
</comment>
<keyword evidence="3" id="KW-1185">Reference proteome</keyword>
<dbReference type="EMBL" id="JANEYF010005661">
    <property type="protein sequence ID" value="KAJ8927433.1"/>
    <property type="molecule type" value="Genomic_DNA"/>
</dbReference>